<organism evidence="1 2">
    <name type="scientific">Trypanosoma brucei gambiense (strain MHOM/CI/86/DAL972)</name>
    <dbReference type="NCBI Taxonomy" id="679716"/>
    <lineage>
        <taxon>Eukaryota</taxon>
        <taxon>Discoba</taxon>
        <taxon>Euglenozoa</taxon>
        <taxon>Kinetoplastea</taxon>
        <taxon>Metakinetoplastina</taxon>
        <taxon>Trypanosomatida</taxon>
        <taxon>Trypanosomatidae</taxon>
        <taxon>Trypanosoma</taxon>
    </lineage>
</organism>
<sequence length="328" mass="36978">MPGTDESAPYVQKIDDAQKRALVPAVKSYNNEAFLRSTQGRLIRILCEFEEPAARLRKNHIRSTVLLFGSARSMTKEEHKAAMESRVTALKSASDPQEKTRIETEMKRLRSIEWMCEWMERVTELSKRIAEFSLKEKELINASFSRLPDYFRPSLSAVNKETDVDAEAEADLFHDLVVTTGGGPGFMEAANKGASSVPGALTMGMGISLPFEAGLNRYVTAGLAFTFHYFFTRKFWMMYSCRAIVIAPGGFGTMDEVFELLTLRQTRKIPEFPIVLFCTKFWKTVVNWEALAEFGTISKEEVDSLCFTDSVDEAVAFIRNFFVKNGAS</sequence>
<dbReference type="InterPro" id="IPR031100">
    <property type="entry name" value="LOG_fam"/>
</dbReference>
<dbReference type="AlphaFoldDB" id="C9ZNT3"/>
<dbReference type="VEuPathDB" id="TriTrypDB:Tbg972.5.1990"/>
<protein>
    <recommendedName>
        <fullName evidence="3">Lysine decarboxylase-like protein</fullName>
    </recommendedName>
</protein>
<dbReference type="EMBL" id="FN554968">
    <property type="protein sequence ID" value="CBH11061.1"/>
    <property type="molecule type" value="Genomic_DNA"/>
</dbReference>
<dbReference type="GeneID" id="23861180"/>
<dbReference type="RefSeq" id="XP_011773348.1">
    <property type="nucleotide sequence ID" value="XM_011775046.1"/>
</dbReference>
<evidence type="ECO:0000313" key="2">
    <source>
        <dbReference type="Proteomes" id="UP000002316"/>
    </source>
</evidence>
<evidence type="ECO:0008006" key="3">
    <source>
        <dbReference type="Google" id="ProtNLM"/>
    </source>
</evidence>
<dbReference type="OrthoDB" id="414463at2759"/>
<dbReference type="PANTHER" id="PTHR43393">
    <property type="entry name" value="CYTOKININ RIBOSIDE 5'-MONOPHOSPHATE PHOSPHORIBOHYDROLASE"/>
    <property type="match status" value="1"/>
</dbReference>
<dbReference type="InterPro" id="IPR052341">
    <property type="entry name" value="LOG_family_nucleotidases"/>
</dbReference>
<dbReference type="SUPFAM" id="SSF102405">
    <property type="entry name" value="MCP/YpsA-like"/>
    <property type="match status" value="1"/>
</dbReference>
<reference evidence="2" key="1">
    <citation type="journal article" date="2010" name="PLoS Negl. Trop. Dis.">
        <title>The genome sequence of Trypanosoma brucei gambiense, causative agent of chronic human african trypanosomiasis.</title>
        <authorList>
            <person name="Jackson A.P."/>
            <person name="Sanders M."/>
            <person name="Berry A."/>
            <person name="McQuillan J."/>
            <person name="Aslett M.A."/>
            <person name="Quail M.A."/>
            <person name="Chukualim B."/>
            <person name="Capewell P."/>
            <person name="MacLeod A."/>
            <person name="Melville S.E."/>
            <person name="Gibson W."/>
            <person name="Barry J.D."/>
            <person name="Berriman M."/>
            <person name="Hertz-Fowler C."/>
        </authorList>
    </citation>
    <scope>NUCLEOTIDE SEQUENCE [LARGE SCALE GENOMIC DNA]</scope>
    <source>
        <strain evidence="2">MHOM/CI/86/DAL972</strain>
    </source>
</reference>
<dbReference type="KEGG" id="tbg:TbgDal_V1990"/>
<accession>C9ZNT3</accession>
<dbReference type="Proteomes" id="UP000002316">
    <property type="component" value="Chromosome 5"/>
</dbReference>
<dbReference type="Gene3D" id="3.40.50.450">
    <property type="match status" value="1"/>
</dbReference>
<dbReference type="Pfam" id="PF03641">
    <property type="entry name" value="Lysine_decarbox"/>
    <property type="match status" value="1"/>
</dbReference>
<gene>
    <name evidence="1" type="ORF">TbgDal_V1990</name>
</gene>
<proteinExistence type="predicted"/>
<evidence type="ECO:0000313" key="1">
    <source>
        <dbReference type="EMBL" id="CBH11061.1"/>
    </source>
</evidence>
<dbReference type="PANTHER" id="PTHR43393:SF3">
    <property type="entry name" value="LYSINE DECARBOXYLASE-LIKE PROTEIN"/>
    <property type="match status" value="1"/>
</dbReference>
<name>C9ZNT3_TRYB9</name>
<dbReference type="GO" id="GO:0005829">
    <property type="term" value="C:cytosol"/>
    <property type="evidence" value="ECO:0007669"/>
    <property type="project" value="TreeGrafter"/>
</dbReference>